<dbReference type="InterPro" id="IPR049551">
    <property type="entry name" value="PKS_DH_C"/>
</dbReference>
<evidence type="ECO:0000313" key="7">
    <source>
        <dbReference type="EMBL" id="GGN31193.1"/>
    </source>
</evidence>
<dbReference type="InterPro" id="IPR042104">
    <property type="entry name" value="PKS_dehydratase_sf"/>
</dbReference>
<dbReference type="Pfam" id="PF14765">
    <property type="entry name" value="PS-DH"/>
    <property type="match status" value="1"/>
</dbReference>
<feature type="region of interest" description="Disordered" evidence="5">
    <location>
        <begin position="1202"/>
        <end position="1222"/>
    </location>
</feature>
<dbReference type="InterPro" id="IPR008278">
    <property type="entry name" value="4-PPantetheinyl_Trfase_dom"/>
</dbReference>
<dbReference type="InterPro" id="IPR016035">
    <property type="entry name" value="Acyl_Trfase/lysoPLipase"/>
</dbReference>
<dbReference type="PROSITE" id="PS52004">
    <property type="entry name" value="KS3_2"/>
    <property type="match status" value="1"/>
</dbReference>
<dbReference type="SUPFAM" id="SSF54637">
    <property type="entry name" value="Thioesterase/thiol ester dehydrase-isomerase"/>
    <property type="match status" value="1"/>
</dbReference>
<dbReference type="InterPro" id="IPR014030">
    <property type="entry name" value="Ketoacyl_synth_N"/>
</dbReference>
<dbReference type="InterPro" id="IPR052568">
    <property type="entry name" value="PKS-FAS_Synthase"/>
</dbReference>
<dbReference type="SMART" id="SM00825">
    <property type="entry name" value="PKS_KS"/>
    <property type="match status" value="1"/>
</dbReference>
<keyword evidence="8" id="KW-1185">Reference proteome</keyword>
<feature type="compositionally biased region" description="Pro residues" evidence="5">
    <location>
        <begin position="1207"/>
        <end position="1217"/>
    </location>
</feature>
<dbReference type="SUPFAM" id="SSF56214">
    <property type="entry name" value="4'-phosphopantetheinyl transferase"/>
    <property type="match status" value="2"/>
</dbReference>
<dbReference type="InterPro" id="IPR014043">
    <property type="entry name" value="Acyl_transferase_dom"/>
</dbReference>
<dbReference type="EMBL" id="BMML01000019">
    <property type="protein sequence ID" value="GGN31193.1"/>
    <property type="molecule type" value="Genomic_DNA"/>
</dbReference>
<dbReference type="CDD" id="cd00833">
    <property type="entry name" value="PKS"/>
    <property type="match status" value="1"/>
</dbReference>
<keyword evidence="1" id="KW-0596">Phosphopantetheine</keyword>
<dbReference type="Gene3D" id="3.40.366.10">
    <property type="entry name" value="Malonyl-Coenzyme A Acyl Carrier Protein, domain 2"/>
    <property type="match status" value="1"/>
</dbReference>
<dbReference type="Pfam" id="PF16197">
    <property type="entry name" value="KAsynt_C_assoc"/>
    <property type="match status" value="1"/>
</dbReference>
<keyword evidence="2" id="KW-0597">Phosphoprotein</keyword>
<dbReference type="PANTHER" id="PTHR43074">
    <property type="entry name" value="OMEGA-3 POLYUNSATURATED FATTY ACID SYNTHASE PFAB-RELATED"/>
    <property type="match status" value="1"/>
</dbReference>
<dbReference type="InterPro" id="IPR020841">
    <property type="entry name" value="PKS_Beta-ketoAc_synthase_dom"/>
</dbReference>
<keyword evidence="3" id="KW-0808">Transferase</keyword>
<evidence type="ECO:0000256" key="1">
    <source>
        <dbReference type="ARBA" id="ARBA00022450"/>
    </source>
</evidence>
<evidence type="ECO:0000313" key="8">
    <source>
        <dbReference type="Proteomes" id="UP000653411"/>
    </source>
</evidence>
<evidence type="ECO:0000256" key="2">
    <source>
        <dbReference type="ARBA" id="ARBA00022553"/>
    </source>
</evidence>
<dbReference type="PROSITE" id="PS00606">
    <property type="entry name" value="KS3_1"/>
    <property type="match status" value="1"/>
</dbReference>
<feature type="region of interest" description="Disordered" evidence="5">
    <location>
        <begin position="473"/>
        <end position="566"/>
    </location>
</feature>
<feature type="compositionally biased region" description="Low complexity" evidence="5">
    <location>
        <begin position="514"/>
        <end position="530"/>
    </location>
</feature>
<comment type="caution">
    <text evidence="7">The sequence shown here is derived from an EMBL/GenBank/DDBJ whole genome shotgun (WGS) entry which is preliminary data.</text>
</comment>
<dbReference type="InterPro" id="IPR014031">
    <property type="entry name" value="Ketoacyl_synth_C"/>
</dbReference>
<evidence type="ECO:0000256" key="5">
    <source>
        <dbReference type="SAM" id="MobiDB-lite"/>
    </source>
</evidence>
<evidence type="ECO:0000256" key="3">
    <source>
        <dbReference type="ARBA" id="ARBA00022679"/>
    </source>
</evidence>
<dbReference type="Pfam" id="PF00698">
    <property type="entry name" value="Acyl_transf_1"/>
    <property type="match status" value="1"/>
</dbReference>
<keyword evidence="4" id="KW-0012">Acyltransferase</keyword>
<gene>
    <name evidence="7" type="ORF">GCM10011578_068990</name>
</gene>
<dbReference type="SMART" id="SM00827">
    <property type="entry name" value="PKS_AT"/>
    <property type="match status" value="1"/>
</dbReference>
<dbReference type="GO" id="GO:0008897">
    <property type="term" value="F:holo-[acyl-carrier-protein] synthase activity"/>
    <property type="evidence" value="ECO:0007669"/>
    <property type="project" value="InterPro"/>
</dbReference>
<dbReference type="Proteomes" id="UP000653411">
    <property type="component" value="Unassembled WGS sequence"/>
</dbReference>
<dbReference type="InterPro" id="IPR016036">
    <property type="entry name" value="Malonyl_transacylase_ACP-bd"/>
</dbReference>
<dbReference type="InterPro" id="IPR032821">
    <property type="entry name" value="PKS_assoc"/>
</dbReference>
<feature type="compositionally biased region" description="Low complexity" evidence="5">
    <location>
        <begin position="556"/>
        <end position="566"/>
    </location>
</feature>
<dbReference type="PANTHER" id="PTHR43074:SF1">
    <property type="entry name" value="BETA-KETOACYL SYNTHASE FAMILY PROTEIN-RELATED"/>
    <property type="match status" value="1"/>
</dbReference>
<dbReference type="InterPro" id="IPR016039">
    <property type="entry name" value="Thiolase-like"/>
</dbReference>
<dbReference type="RefSeq" id="WP_189266802.1">
    <property type="nucleotide sequence ID" value="NZ_BMML01000019.1"/>
</dbReference>
<evidence type="ECO:0000256" key="4">
    <source>
        <dbReference type="ARBA" id="ARBA00023315"/>
    </source>
</evidence>
<protein>
    <recommendedName>
        <fullName evidence="6">Ketosynthase family 3 (KS3) domain-containing protein</fullName>
    </recommendedName>
</protein>
<dbReference type="SUPFAM" id="SSF52151">
    <property type="entry name" value="FabD/lysophospholipase-like"/>
    <property type="match status" value="1"/>
</dbReference>
<dbReference type="InterPro" id="IPR018201">
    <property type="entry name" value="Ketoacyl_synth_AS"/>
</dbReference>
<dbReference type="Gene3D" id="3.40.47.10">
    <property type="match status" value="1"/>
</dbReference>
<accession>A0A918CUU9</accession>
<sequence>MTDDRRTPVAIVGMAVLLPGAAGLDAYWRNLRDGVDAIGEVPEGRWDADYYRPGSATGPAVPDQVYCRRGGFVDALAEVEVTRYGIMPSSVAGTEPDQLIALDVAAAAIADAGGEDRLPDRHRIGVVLGRGGYLTPGLVRLDQRVRTAGQLVRTLGELVPDLTPGQLARVREAFTDRLGPASPESAIGLVPNLAASRIANRLDLRGPAYTVDAACASSLVAVDQAVTELTAGRCDLMLAGGVHHCHDITLWSVFSQLRALSPSQRIRPFHRDADGILIGEGTGVVALKRLADAERDGDRVYAVIRGTGVASDGRTAGLVNPDPGGQTHAVRQAWRTAGLDPAAPHSVGLLEAHGTATPAGDAAELTTLAEVFGPSDERAVLGSVKSMIGHTMPAAGVAGLVKAALALHHATLLPTLHCDDPNPALAATRFRTLDRAEPWETAPGQPIRRAGVNAFGFGGINAHVVLEEAPGNRTAAVGRSTRGSAPRSTGVPEPRATSVPEPRATECAPKDTAARAPELPAARATEAPAPGLTGVPAARATEVPAPGLTGVPAPRTTEVPAPGATTVPAPRVTAVAEPERILLLAAETPERLAALLADDDPAVLAAGLAPEGTHPQAGPVRLGIVDPTAKRLALARRAVGKGRAWQGRNDVWFRPTALLPTGRLAFVFPGLEGEFTPRVDDIAAHFGLPTVPGPATDAVRVGDVGRHGFGVVGVGRLLDAALRRMGVVPDAVAGHSVGEWTAMTAAGLYSGDQVDAFMAEFDPDAVTVPGLAFAAVGASADRVLAALHEDWTDAGIVLSHDNAPNQSMVCGPDRAVAEFVRAFRADGVLCQVLPFRSGFHTPMLEPYLSPIKEAAERFRLYRPTVPVWSGTIAAPFPAAEAEARELFVRHLLEPVRFRQLVEAMYAAGHRVFVQTGPGRLASLIGDTLGDRDHLAVAANSPHHSGLAQLRRVATALWTAGGAVAPAVPRTGRAVTPARRRPPVRLDLGGALVSLDGPELHELRTALGGRRTSAGPSPLGDLAARIPAAAELDALLRETADTAAAVLTTIRTPSTGAAPTASRALPPIPARTAPLPTAPLPTAAQPTAAQPTPVASRTTTLQVSPEAMPHLLDHCFFPQRPGWPDTEDRWPVVPATTIVQHMTDAAEDATGLRAVAVHGARFDRWLTATPPVDVPVTVTPERPGRVSVTFGPTARAVIELAPRHSAPPAAPGHPPTPERTPDHTAADLYSERWMFHGPAFQGVTELTAIGDRHVRGVITTPTAPGALLDNVGQILGYWIMASRTERTVVFPVQMREMRFHGPHPAPGTEVGCLVRITSLTDTVLEADVELTVGDRVWARIDGWQDRRFDNDPHTRPVERFPERNTLSEARPGGWTLLHERWPDLASRELIMRNSLGGAERSEYAARPPRGRRQWLLGRIAAKDAVRQWLWQHGEGPVFPAELRVRNDALGRPYVVGVHGRTLPALDVSLAHRAEAAVAIVRPHTPGPGPGIDLEEVTERDPAAMQAALGADELRLLHRLGPDTALWFTRLWAAKEAVAKAEGTGFDGRPRDFTVLDATPDGSRLLVSGRLERAYPVHCAPVRNPPALPDRDYVVAWTTGPAAADPEEDPR</sequence>
<dbReference type="GO" id="GO:0004315">
    <property type="term" value="F:3-oxoacyl-[acyl-carrier-protein] synthase activity"/>
    <property type="evidence" value="ECO:0007669"/>
    <property type="project" value="InterPro"/>
</dbReference>
<dbReference type="GO" id="GO:0006633">
    <property type="term" value="P:fatty acid biosynthetic process"/>
    <property type="evidence" value="ECO:0007669"/>
    <property type="project" value="InterPro"/>
</dbReference>
<dbReference type="Pfam" id="PF01648">
    <property type="entry name" value="ACPS"/>
    <property type="match status" value="1"/>
</dbReference>
<reference evidence="7" key="2">
    <citation type="submission" date="2020-09" db="EMBL/GenBank/DDBJ databases">
        <authorList>
            <person name="Sun Q."/>
            <person name="Zhou Y."/>
        </authorList>
    </citation>
    <scope>NUCLEOTIDE SEQUENCE</scope>
    <source>
        <strain evidence="7">CGMCC 4.7110</strain>
    </source>
</reference>
<dbReference type="InterPro" id="IPR001227">
    <property type="entry name" value="Ac_transferase_dom_sf"/>
</dbReference>
<dbReference type="Gene3D" id="3.90.470.20">
    <property type="entry name" value="4'-phosphopantetheinyl transferase domain"/>
    <property type="match status" value="2"/>
</dbReference>
<dbReference type="Gene3D" id="3.10.129.110">
    <property type="entry name" value="Polyketide synthase dehydratase"/>
    <property type="match status" value="1"/>
</dbReference>
<feature type="domain" description="Ketosynthase family 3 (KS3)" evidence="6">
    <location>
        <begin position="6"/>
        <end position="468"/>
    </location>
</feature>
<dbReference type="GO" id="GO:0000287">
    <property type="term" value="F:magnesium ion binding"/>
    <property type="evidence" value="ECO:0007669"/>
    <property type="project" value="InterPro"/>
</dbReference>
<dbReference type="SUPFAM" id="SSF55048">
    <property type="entry name" value="Probable ACP-binding domain of malonyl-CoA ACP transacylase"/>
    <property type="match status" value="1"/>
</dbReference>
<proteinExistence type="predicted"/>
<organism evidence="7 8">
    <name type="scientific">Streptomyces fuscichromogenes</name>
    <dbReference type="NCBI Taxonomy" id="1324013"/>
    <lineage>
        <taxon>Bacteria</taxon>
        <taxon>Bacillati</taxon>
        <taxon>Actinomycetota</taxon>
        <taxon>Actinomycetes</taxon>
        <taxon>Kitasatosporales</taxon>
        <taxon>Streptomycetaceae</taxon>
        <taxon>Streptomyces</taxon>
    </lineage>
</organism>
<name>A0A918CUU9_9ACTN</name>
<dbReference type="InterPro" id="IPR037143">
    <property type="entry name" value="4-PPantetheinyl_Trfase_dom_sf"/>
</dbReference>
<evidence type="ECO:0000259" key="6">
    <source>
        <dbReference type="PROSITE" id="PS52004"/>
    </source>
</evidence>
<reference evidence="7" key="1">
    <citation type="journal article" date="2014" name="Int. J. Syst. Evol. Microbiol.">
        <title>Complete genome sequence of Corynebacterium casei LMG S-19264T (=DSM 44701T), isolated from a smear-ripened cheese.</title>
        <authorList>
            <consortium name="US DOE Joint Genome Institute (JGI-PGF)"/>
            <person name="Walter F."/>
            <person name="Albersmeier A."/>
            <person name="Kalinowski J."/>
            <person name="Ruckert C."/>
        </authorList>
    </citation>
    <scope>NUCLEOTIDE SEQUENCE</scope>
    <source>
        <strain evidence="7">CGMCC 4.7110</strain>
    </source>
</reference>
<dbReference type="InterPro" id="IPR029069">
    <property type="entry name" value="HotDog_dom_sf"/>
</dbReference>
<dbReference type="Pfam" id="PF02801">
    <property type="entry name" value="Ketoacyl-synt_C"/>
    <property type="match status" value="1"/>
</dbReference>
<dbReference type="Pfam" id="PF00109">
    <property type="entry name" value="ketoacyl-synt"/>
    <property type="match status" value="1"/>
</dbReference>
<dbReference type="SUPFAM" id="SSF53901">
    <property type="entry name" value="Thiolase-like"/>
    <property type="match status" value="1"/>
</dbReference>